<dbReference type="InterPro" id="IPR025877">
    <property type="entry name" value="MobA-like_NTP_Trfase"/>
</dbReference>
<dbReference type="GeneID" id="66951904"/>
<keyword evidence="7 8" id="KW-0501">Molybdenum cofactor biosynthesis</keyword>
<accession>A0A2A5T2V2</accession>
<comment type="domain">
    <text evidence="8">The N-terminal domain determines nucleotide recognition and specific binding, while the C-terminal domain determines the specific binding to the target protein.</text>
</comment>
<comment type="caution">
    <text evidence="10">The sequence shown here is derived from an EMBL/GenBank/DDBJ whole genome shotgun (WGS) entry which is preliminary data.</text>
</comment>
<organism evidence="10 11">
    <name type="scientific">Candidatus Enterovibrio escicola</name>
    <dbReference type="NCBI Taxonomy" id="1927127"/>
    <lineage>
        <taxon>Bacteria</taxon>
        <taxon>Pseudomonadati</taxon>
        <taxon>Pseudomonadota</taxon>
        <taxon>Gammaproteobacteria</taxon>
        <taxon>Vibrionales</taxon>
        <taxon>Vibrionaceae</taxon>
        <taxon>Enterovibrio</taxon>
    </lineage>
</organism>
<feature type="binding site" evidence="8">
    <location>
        <position position="25"/>
    </location>
    <ligand>
        <name>GTP</name>
        <dbReference type="ChEBI" id="CHEBI:37565"/>
    </ligand>
</feature>
<dbReference type="GO" id="GO:0061603">
    <property type="term" value="F:molybdenum cofactor guanylyltransferase activity"/>
    <property type="evidence" value="ECO:0007669"/>
    <property type="project" value="UniProtKB-EC"/>
</dbReference>
<protein>
    <recommendedName>
        <fullName evidence="8">Molybdenum cofactor guanylyltransferase</fullName>
        <shortName evidence="8">MoCo guanylyltransferase</shortName>
        <ecNumber evidence="8">2.7.7.77</ecNumber>
    </recommendedName>
    <alternativeName>
        <fullName evidence="8">GTP:molybdopterin guanylyltransferase</fullName>
    </alternativeName>
    <alternativeName>
        <fullName evidence="8">Mo-MPT guanylyltransferase</fullName>
    </alternativeName>
    <alternativeName>
        <fullName evidence="8">Molybdopterin guanylyltransferase</fullName>
    </alternativeName>
    <alternativeName>
        <fullName evidence="8">Molybdopterin-guanine dinucleotide synthase</fullName>
        <shortName evidence="8">MGD synthase</shortName>
    </alternativeName>
</protein>
<reference evidence="11" key="1">
    <citation type="submission" date="2017-04" db="EMBL/GenBank/DDBJ databases">
        <title>Genome evolution of the luminous symbionts of deep sea anglerfish.</title>
        <authorList>
            <person name="Hendry T.A."/>
        </authorList>
    </citation>
    <scope>NUCLEOTIDE SEQUENCE [LARGE SCALE GENOMIC DNA]</scope>
</reference>
<evidence type="ECO:0000313" key="11">
    <source>
        <dbReference type="Proteomes" id="UP000219020"/>
    </source>
</evidence>
<feature type="binding site" evidence="8">
    <location>
        <position position="100"/>
    </location>
    <ligand>
        <name>Mg(2+)</name>
        <dbReference type="ChEBI" id="CHEBI:18420"/>
    </ligand>
</feature>
<dbReference type="InterPro" id="IPR029044">
    <property type="entry name" value="Nucleotide-diphossugar_trans"/>
</dbReference>
<comment type="subcellular location">
    <subcellularLocation>
        <location evidence="8">Cytoplasm</location>
    </subcellularLocation>
</comment>
<evidence type="ECO:0000256" key="3">
    <source>
        <dbReference type="ARBA" id="ARBA00022723"/>
    </source>
</evidence>
<feature type="binding site" evidence="8">
    <location>
        <position position="70"/>
    </location>
    <ligand>
        <name>GTP</name>
        <dbReference type="ChEBI" id="CHEBI:37565"/>
    </ligand>
</feature>
<dbReference type="GO" id="GO:0005737">
    <property type="term" value="C:cytoplasm"/>
    <property type="evidence" value="ECO:0007669"/>
    <property type="project" value="UniProtKB-SubCell"/>
</dbReference>
<dbReference type="GO" id="GO:0005525">
    <property type="term" value="F:GTP binding"/>
    <property type="evidence" value="ECO:0007669"/>
    <property type="project" value="UniProtKB-UniRule"/>
</dbReference>
<keyword evidence="4 8" id="KW-0547">Nucleotide-binding</keyword>
<evidence type="ECO:0000256" key="6">
    <source>
        <dbReference type="ARBA" id="ARBA00023134"/>
    </source>
</evidence>
<dbReference type="GO" id="GO:1902758">
    <property type="term" value="P:bis(molybdopterin guanine dinucleotide)molybdenum biosynthetic process"/>
    <property type="evidence" value="ECO:0007669"/>
    <property type="project" value="TreeGrafter"/>
</dbReference>
<name>A0A2A5T2V2_9GAMM</name>
<dbReference type="AlphaFoldDB" id="A0A2A5T2V2"/>
<evidence type="ECO:0000256" key="7">
    <source>
        <dbReference type="ARBA" id="ARBA00023150"/>
    </source>
</evidence>
<feature type="domain" description="MobA-like NTP transferase" evidence="9">
    <location>
        <begin position="10"/>
        <end position="158"/>
    </location>
</feature>
<keyword evidence="5 8" id="KW-0460">Magnesium</keyword>
<evidence type="ECO:0000256" key="4">
    <source>
        <dbReference type="ARBA" id="ARBA00022741"/>
    </source>
</evidence>
<dbReference type="PANTHER" id="PTHR19136">
    <property type="entry name" value="MOLYBDENUM COFACTOR GUANYLYLTRANSFERASE"/>
    <property type="match status" value="1"/>
</dbReference>
<dbReference type="GO" id="GO:0046872">
    <property type="term" value="F:metal ion binding"/>
    <property type="evidence" value="ECO:0007669"/>
    <property type="project" value="UniProtKB-KW"/>
</dbReference>
<keyword evidence="3 8" id="KW-0479">Metal-binding</keyword>
<comment type="cofactor">
    <cofactor evidence="8">
        <name>Mg(2+)</name>
        <dbReference type="ChEBI" id="CHEBI:18420"/>
    </cofactor>
</comment>
<comment type="subunit">
    <text evidence="8">Monomer.</text>
</comment>
<dbReference type="Proteomes" id="UP000219020">
    <property type="component" value="Unassembled WGS sequence"/>
</dbReference>
<dbReference type="SUPFAM" id="SSF53448">
    <property type="entry name" value="Nucleotide-diphospho-sugar transferases"/>
    <property type="match status" value="1"/>
</dbReference>
<gene>
    <name evidence="8" type="primary">mobA</name>
    <name evidence="10" type="ORF">BTN49_1974</name>
</gene>
<keyword evidence="11" id="KW-1185">Reference proteome</keyword>
<dbReference type="RefSeq" id="WP_097356666.1">
    <property type="nucleotide sequence ID" value="NZ_CAWNJE010000026.1"/>
</dbReference>
<evidence type="ECO:0000259" key="9">
    <source>
        <dbReference type="Pfam" id="PF12804"/>
    </source>
</evidence>
<keyword evidence="1 8" id="KW-0963">Cytoplasm</keyword>
<feature type="binding site" evidence="8">
    <location>
        <begin position="12"/>
        <end position="14"/>
    </location>
    <ligand>
        <name>GTP</name>
        <dbReference type="ChEBI" id="CHEBI:37565"/>
    </ligand>
</feature>
<dbReference type="Gene3D" id="3.90.550.10">
    <property type="entry name" value="Spore Coat Polysaccharide Biosynthesis Protein SpsA, Chain A"/>
    <property type="match status" value="1"/>
</dbReference>
<dbReference type="EC" id="2.7.7.77" evidence="8"/>
<keyword evidence="6 8" id="KW-0342">GTP-binding</keyword>
<feature type="binding site" evidence="8">
    <location>
        <position position="100"/>
    </location>
    <ligand>
        <name>GTP</name>
        <dbReference type="ChEBI" id="CHEBI:37565"/>
    </ligand>
</feature>
<dbReference type="PANTHER" id="PTHR19136:SF81">
    <property type="entry name" value="MOLYBDENUM COFACTOR GUANYLYLTRANSFERASE"/>
    <property type="match status" value="1"/>
</dbReference>
<keyword evidence="2 8" id="KW-0808">Transferase</keyword>
<dbReference type="Pfam" id="PF12804">
    <property type="entry name" value="NTP_transf_3"/>
    <property type="match status" value="1"/>
</dbReference>
<dbReference type="NCBIfam" id="TIGR02665">
    <property type="entry name" value="molyb_mobA"/>
    <property type="match status" value="1"/>
</dbReference>
<comment type="catalytic activity">
    <reaction evidence="8">
        <text>Mo-molybdopterin + GTP + H(+) = Mo-molybdopterin guanine dinucleotide + diphosphate</text>
        <dbReference type="Rhea" id="RHEA:34243"/>
        <dbReference type="ChEBI" id="CHEBI:15378"/>
        <dbReference type="ChEBI" id="CHEBI:33019"/>
        <dbReference type="ChEBI" id="CHEBI:37565"/>
        <dbReference type="ChEBI" id="CHEBI:71302"/>
        <dbReference type="ChEBI" id="CHEBI:71310"/>
        <dbReference type="EC" id="2.7.7.77"/>
    </reaction>
</comment>
<dbReference type="EMBL" id="NBYY01000020">
    <property type="protein sequence ID" value="PCS22448.1"/>
    <property type="molecule type" value="Genomic_DNA"/>
</dbReference>
<feature type="binding site" evidence="8">
    <location>
        <position position="53"/>
    </location>
    <ligand>
        <name>GTP</name>
        <dbReference type="ChEBI" id="CHEBI:37565"/>
    </ligand>
</feature>
<proteinExistence type="inferred from homology"/>
<dbReference type="HAMAP" id="MF_00316">
    <property type="entry name" value="MobA"/>
    <property type="match status" value="1"/>
</dbReference>
<comment type="similarity">
    <text evidence="8">Belongs to the MobA family.</text>
</comment>
<comment type="function">
    <text evidence="8">Transfers a GMP moiety from GTP to Mo-molybdopterin (Mo-MPT) cofactor (Moco or molybdenum cofactor) to form Mo-molybdopterin guanine dinucleotide (Mo-MGD) cofactor.</text>
</comment>
<dbReference type="CDD" id="cd02503">
    <property type="entry name" value="MobA"/>
    <property type="match status" value="1"/>
</dbReference>
<evidence type="ECO:0000256" key="2">
    <source>
        <dbReference type="ARBA" id="ARBA00022679"/>
    </source>
</evidence>
<evidence type="ECO:0000256" key="1">
    <source>
        <dbReference type="ARBA" id="ARBA00022490"/>
    </source>
</evidence>
<evidence type="ECO:0000256" key="8">
    <source>
        <dbReference type="HAMAP-Rule" id="MF_00316"/>
    </source>
</evidence>
<dbReference type="InterPro" id="IPR013482">
    <property type="entry name" value="Molybde_CF_guanTrfase"/>
</dbReference>
<evidence type="ECO:0000256" key="5">
    <source>
        <dbReference type="ARBA" id="ARBA00022842"/>
    </source>
</evidence>
<sequence length="202" mass="22877">MLFHPETTWVILAGGQGRRMGGRDKGLMTFDGKPFVEYVYERLTAQDATIAINANRNHSTYEKYGPVFGDVLKGFLGPLGGIHAAMSYCDTEWLGFVPCDCLNLPHKMLKKMYQSIGESTEIVVAHDGQSVQPVITMMKRNLLQRLEAFLENGNRKIILMYDLCDTKFVDFSSNYDAFINLNTPDEIKKYGEACLQRGRIDF</sequence>
<evidence type="ECO:0000313" key="10">
    <source>
        <dbReference type="EMBL" id="PCS22448.1"/>
    </source>
</evidence>